<dbReference type="Proteomes" id="UP001498398">
    <property type="component" value="Unassembled WGS sequence"/>
</dbReference>
<organism evidence="3 4">
    <name type="scientific">Marasmiellus scandens</name>
    <dbReference type="NCBI Taxonomy" id="2682957"/>
    <lineage>
        <taxon>Eukaryota</taxon>
        <taxon>Fungi</taxon>
        <taxon>Dikarya</taxon>
        <taxon>Basidiomycota</taxon>
        <taxon>Agaricomycotina</taxon>
        <taxon>Agaricomycetes</taxon>
        <taxon>Agaricomycetidae</taxon>
        <taxon>Agaricales</taxon>
        <taxon>Marasmiineae</taxon>
        <taxon>Omphalotaceae</taxon>
        <taxon>Marasmiellus</taxon>
    </lineage>
</organism>
<accession>A0ABR1JK43</accession>
<keyword evidence="4" id="KW-1185">Reference proteome</keyword>
<evidence type="ECO:0000313" key="4">
    <source>
        <dbReference type="Proteomes" id="UP001498398"/>
    </source>
</evidence>
<name>A0ABR1JK43_9AGAR</name>
<evidence type="ECO:0008006" key="5">
    <source>
        <dbReference type="Google" id="ProtNLM"/>
    </source>
</evidence>
<sequence length="165" mass="16870">MITFARLVSTVAGICLLAQGSIAVALPNSNIQARSPFPESSIIPQLLTRADPSDTESSSIPDGFPSQCQSPCTAQGLVGCDDADCLCTNDVSQNVATCLGCITSNAKDSLSQEDAQNIMDALVAECKAAGKTIDDHTINGASGKSISIGMGIVGMAFAIVVGNLF</sequence>
<dbReference type="EMBL" id="JBANRG010000016">
    <property type="protein sequence ID" value="KAK7459605.1"/>
    <property type="molecule type" value="Genomic_DNA"/>
</dbReference>
<protein>
    <recommendedName>
        <fullName evidence="5">Extracellular membrane protein CFEM domain-containing protein</fullName>
    </recommendedName>
</protein>
<evidence type="ECO:0000256" key="1">
    <source>
        <dbReference type="SAM" id="SignalP"/>
    </source>
</evidence>
<evidence type="ECO:0000313" key="3">
    <source>
        <dbReference type="EMBL" id="KAK7459605.1"/>
    </source>
</evidence>
<proteinExistence type="predicted"/>
<feature type="chain" id="PRO_5045031501" description="Extracellular membrane protein CFEM domain-containing protein" evidence="1">
    <location>
        <begin position="24"/>
        <end position="165"/>
    </location>
</feature>
<comment type="caution">
    <text evidence="3">The sequence shown here is derived from an EMBL/GenBank/DDBJ whole genome shotgun (WGS) entry which is preliminary data.</text>
</comment>
<reference evidence="3 4" key="1">
    <citation type="submission" date="2024-01" db="EMBL/GenBank/DDBJ databases">
        <title>A draft genome for the cacao thread blight pathogen Marasmiellus scandens.</title>
        <authorList>
            <person name="Baruah I.K."/>
            <person name="Leung J."/>
            <person name="Bukari Y."/>
            <person name="Amoako-Attah I."/>
            <person name="Meinhardt L.W."/>
            <person name="Bailey B.A."/>
            <person name="Cohen S.P."/>
        </authorList>
    </citation>
    <scope>NUCLEOTIDE SEQUENCE [LARGE SCALE GENOMIC DNA]</scope>
    <source>
        <strain evidence="3 4">GH-19</strain>
    </source>
</reference>
<dbReference type="EMBL" id="JBANRG010000048">
    <property type="protein sequence ID" value="KAK7445154.1"/>
    <property type="molecule type" value="Genomic_DNA"/>
</dbReference>
<gene>
    <name evidence="3" type="ORF">VKT23_009585</name>
    <name evidence="2" type="ORF">VKT23_015022</name>
</gene>
<evidence type="ECO:0000313" key="2">
    <source>
        <dbReference type="EMBL" id="KAK7445154.1"/>
    </source>
</evidence>
<feature type="signal peptide" evidence="1">
    <location>
        <begin position="1"/>
        <end position="23"/>
    </location>
</feature>
<keyword evidence="1" id="KW-0732">Signal</keyword>